<dbReference type="EMBL" id="JBHUIG010000030">
    <property type="protein sequence ID" value="MFD2321831.1"/>
    <property type="molecule type" value="Genomic_DNA"/>
</dbReference>
<dbReference type="RefSeq" id="WP_380104855.1">
    <property type="nucleotide sequence ID" value="NZ_JBHSIH010000001.1"/>
</dbReference>
<accession>A0ABW5EW01</accession>
<organism evidence="2 3">
    <name type="scientific">Delftia deserti</name>
    <dbReference type="NCBI Taxonomy" id="1651218"/>
    <lineage>
        <taxon>Bacteria</taxon>
        <taxon>Pseudomonadati</taxon>
        <taxon>Pseudomonadota</taxon>
        <taxon>Betaproteobacteria</taxon>
        <taxon>Burkholderiales</taxon>
        <taxon>Comamonadaceae</taxon>
        <taxon>Delftia</taxon>
    </lineage>
</organism>
<evidence type="ECO:0000313" key="3">
    <source>
        <dbReference type="Proteomes" id="UP001597287"/>
    </source>
</evidence>
<dbReference type="Proteomes" id="UP001597287">
    <property type="component" value="Unassembled WGS sequence"/>
</dbReference>
<feature type="region of interest" description="Disordered" evidence="1">
    <location>
        <begin position="224"/>
        <end position="243"/>
    </location>
</feature>
<sequence length="284" mass="29364">MAEPRSRAFSLLASQIPADGYPPAPAQVAQSPAAQALADARVGGLQAVASPQAEQGMQDTLGRGAAAMLGAPIDMAALALGMAGYQHPAPVLGSEWIGQQMEQAGVVSPERRPAAELLASIPGPAGLGKAGMGFAAAISPEGKARLLADLTAGKGSGTYRLGDVSEGQSKGLGDLFGQPSGGRNVYMTDQATDHILQRRVQQQGFSPADVTSFAEQALAGRARPDLNTSKGNQHPAMLNTGARDSVTGRTYDARMPLRQVEDGYEARSVIAEGLRGRNNKAPKR</sequence>
<keyword evidence="3" id="KW-1185">Reference proteome</keyword>
<protein>
    <submittedName>
        <fullName evidence="2">Uncharacterized protein</fullName>
    </submittedName>
</protein>
<comment type="caution">
    <text evidence="2">The sequence shown here is derived from an EMBL/GenBank/DDBJ whole genome shotgun (WGS) entry which is preliminary data.</text>
</comment>
<proteinExistence type="predicted"/>
<name>A0ABW5EW01_9BURK</name>
<evidence type="ECO:0000256" key="1">
    <source>
        <dbReference type="SAM" id="MobiDB-lite"/>
    </source>
</evidence>
<evidence type="ECO:0000313" key="2">
    <source>
        <dbReference type="EMBL" id="MFD2321831.1"/>
    </source>
</evidence>
<gene>
    <name evidence="2" type="ORF">ACFSPV_24430</name>
</gene>
<reference evidence="3" key="1">
    <citation type="journal article" date="2019" name="Int. J. Syst. Evol. Microbiol.">
        <title>The Global Catalogue of Microorganisms (GCM) 10K type strain sequencing project: providing services to taxonomists for standard genome sequencing and annotation.</title>
        <authorList>
            <consortium name="The Broad Institute Genomics Platform"/>
            <consortium name="The Broad Institute Genome Sequencing Center for Infectious Disease"/>
            <person name="Wu L."/>
            <person name="Ma J."/>
        </authorList>
    </citation>
    <scope>NUCLEOTIDE SEQUENCE [LARGE SCALE GENOMIC DNA]</scope>
    <source>
        <strain evidence="3">CCUG 62793</strain>
    </source>
</reference>